<dbReference type="EMBL" id="JBHSDJ010000111">
    <property type="protein sequence ID" value="MFC4248023.1"/>
    <property type="molecule type" value="Genomic_DNA"/>
</dbReference>
<dbReference type="AlphaFoldDB" id="A0ABD5P1G5"/>
<feature type="compositionally biased region" description="Basic and acidic residues" evidence="1">
    <location>
        <begin position="17"/>
        <end position="26"/>
    </location>
</feature>
<dbReference type="PANTHER" id="PTHR10788">
    <property type="entry name" value="TREHALOSE-6-PHOSPHATE SYNTHASE"/>
    <property type="match status" value="1"/>
</dbReference>
<name>A0ABD5P1G5_9EURY</name>
<reference evidence="2 3" key="1">
    <citation type="journal article" date="2014" name="Int. J. Syst. Evol. Microbiol.">
        <title>Complete genome sequence of Corynebacterium casei LMG S-19264T (=DSM 44701T), isolated from a smear-ripened cheese.</title>
        <authorList>
            <consortium name="US DOE Joint Genome Institute (JGI-PGF)"/>
            <person name="Walter F."/>
            <person name="Albersmeier A."/>
            <person name="Kalinowski J."/>
            <person name="Ruckert C."/>
        </authorList>
    </citation>
    <scope>NUCLEOTIDE SEQUENCE [LARGE SCALE GENOMIC DNA]</scope>
    <source>
        <strain evidence="2 3">IBRC-M 10912</strain>
    </source>
</reference>
<accession>A0ABD5P1G5</accession>
<dbReference type="SUPFAM" id="SSF53756">
    <property type="entry name" value="UDP-Glycosyltransferase/glycogen phosphorylase"/>
    <property type="match status" value="1"/>
</dbReference>
<dbReference type="Pfam" id="PF00982">
    <property type="entry name" value="Glyco_transf_20"/>
    <property type="match status" value="1"/>
</dbReference>
<comment type="caution">
    <text evidence="2">The sequence shown here is derived from an EMBL/GenBank/DDBJ whole genome shotgun (WGS) entry which is preliminary data.</text>
</comment>
<feature type="compositionally biased region" description="Polar residues" evidence="1">
    <location>
        <begin position="27"/>
        <end position="42"/>
    </location>
</feature>
<dbReference type="Gene3D" id="3.40.50.2000">
    <property type="entry name" value="Glycogen Phosphorylase B"/>
    <property type="match status" value="2"/>
</dbReference>
<proteinExistence type="predicted"/>
<dbReference type="InterPro" id="IPR001830">
    <property type="entry name" value="Glyco_trans_20"/>
</dbReference>
<evidence type="ECO:0000313" key="2">
    <source>
        <dbReference type="EMBL" id="MFC4248023.1"/>
    </source>
</evidence>
<dbReference type="PANTHER" id="PTHR10788:SF106">
    <property type="entry name" value="BCDNA.GH08860"/>
    <property type="match status" value="1"/>
</dbReference>
<dbReference type="GeneID" id="71855389"/>
<feature type="region of interest" description="Disordered" evidence="1">
    <location>
        <begin position="1"/>
        <end position="102"/>
    </location>
</feature>
<evidence type="ECO:0000313" key="3">
    <source>
        <dbReference type="Proteomes" id="UP001595821"/>
    </source>
</evidence>
<dbReference type="GO" id="GO:0005992">
    <property type="term" value="P:trehalose biosynthetic process"/>
    <property type="evidence" value="ECO:0007669"/>
    <property type="project" value="UniProtKB-ARBA"/>
</dbReference>
<dbReference type="RefSeq" id="WP_246969393.1">
    <property type="nucleotide sequence ID" value="NZ_CP095397.1"/>
</dbReference>
<evidence type="ECO:0000256" key="1">
    <source>
        <dbReference type="SAM" id="MobiDB-lite"/>
    </source>
</evidence>
<sequence>MCHNEERQSSADGGTEGYRRTAERDGTSTAVPGSLIAVSNRQPYRHEYADDDSSESSDSGGQATVDGGTTGGPSLVADTNGDDERPITVDRPTGGLTAGLDPVLRRSGGTWIAWGDGDADRDVTGDDGCVQVPPEDEEGAYTLQRVWLSDEAVDAYYRGFSNRVLWPLCHGFPDIVEYRPNDLEWYRAVNRQFADAVADHATDDAVVWLQDYHFGLAPAMIRESVPRSVTIAQFWHIPWPAPAVFHRCPARRELLEGLLGNDLLGFHVDRYCEHFLECVDAFVPGAIVDSRRRVVHYRGREIRIVATPMGVDAAAYDQQSRSIDVTRWDDVRENHGIPKGNAIGLGVDRLDYTKGIPERLAAVERFFERNPAWRGEFTFVQKSMPSRTEIPTYQRHGEYVRSEVDRINARFEQDGWRPIVYVEEYLPRADLCALYRRADVMVVSPLVDGMNLVAQEYVAASVDGDGSLVLSSTVGAHETLGEFVYTIEPRRREEFATTIEAALTAPPSERRRRMDGLRRRVFERDLESWMHAQFGELRRLHEAGHSANRNRSRRPRST</sequence>
<protein>
    <submittedName>
        <fullName evidence="2">Trehalose-6-phosphate synthase</fullName>
    </submittedName>
</protein>
<dbReference type="Proteomes" id="UP001595821">
    <property type="component" value="Unassembled WGS sequence"/>
</dbReference>
<dbReference type="GO" id="GO:0016758">
    <property type="term" value="F:hexosyltransferase activity"/>
    <property type="evidence" value="ECO:0007669"/>
    <property type="project" value="UniProtKB-ARBA"/>
</dbReference>
<dbReference type="CDD" id="cd03788">
    <property type="entry name" value="GT20_TPS"/>
    <property type="match status" value="1"/>
</dbReference>
<gene>
    <name evidence="2" type="ORF">ACFOZ7_13910</name>
</gene>
<organism evidence="2 3">
    <name type="scientific">Natribaculum luteum</name>
    <dbReference type="NCBI Taxonomy" id="1586232"/>
    <lineage>
        <taxon>Archaea</taxon>
        <taxon>Methanobacteriati</taxon>
        <taxon>Methanobacteriota</taxon>
        <taxon>Stenosarchaea group</taxon>
        <taxon>Halobacteria</taxon>
        <taxon>Halobacteriales</taxon>
        <taxon>Natrialbaceae</taxon>
        <taxon>Natribaculum</taxon>
    </lineage>
</organism>